<dbReference type="SMART" id="SM00382">
    <property type="entry name" value="AAA"/>
    <property type="match status" value="1"/>
</dbReference>
<feature type="region of interest" description="Disordered" evidence="9">
    <location>
        <begin position="1"/>
        <end position="28"/>
    </location>
</feature>
<keyword evidence="7 10" id="KW-1133">Transmembrane helix</keyword>
<comment type="subcellular location">
    <subcellularLocation>
        <location evidence="1">Cell membrane</location>
        <topology evidence="1">Multi-pass membrane protein</topology>
    </subcellularLocation>
</comment>
<accession>A0A9D1JFZ2</accession>
<dbReference type="Gene3D" id="3.40.50.300">
    <property type="entry name" value="P-loop containing nucleotide triphosphate hydrolases"/>
    <property type="match status" value="1"/>
</dbReference>
<dbReference type="EMBL" id="DVHU01000042">
    <property type="protein sequence ID" value="HIR92712.1"/>
    <property type="molecule type" value="Genomic_DNA"/>
</dbReference>
<proteinExistence type="predicted"/>
<dbReference type="PROSITE" id="PS50929">
    <property type="entry name" value="ABC_TM1F"/>
    <property type="match status" value="1"/>
</dbReference>
<dbReference type="AlphaFoldDB" id="A0A9D1JFZ2"/>
<dbReference type="PANTHER" id="PTHR43394">
    <property type="entry name" value="ATP-DEPENDENT PERMEASE MDL1, MITOCHONDRIAL"/>
    <property type="match status" value="1"/>
</dbReference>
<gene>
    <name evidence="13" type="ORF">IAB98_04755</name>
</gene>
<dbReference type="InterPro" id="IPR017871">
    <property type="entry name" value="ABC_transporter-like_CS"/>
</dbReference>
<evidence type="ECO:0000313" key="13">
    <source>
        <dbReference type="EMBL" id="HIR92712.1"/>
    </source>
</evidence>
<dbReference type="GO" id="GO:0016887">
    <property type="term" value="F:ATP hydrolysis activity"/>
    <property type="evidence" value="ECO:0007669"/>
    <property type="project" value="InterPro"/>
</dbReference>
<keyword evidence="6 13" id="KW-0067">ATP-binding</keyword>
<dbReference type="CDD" id="cd03254">
    <property type="entry name" value="ABCC_Glucan_exporter_like"/>
    <property type="match status" value="1"/>
</dbReference>
<dbReference type="InterPro" id="IPR036640">
    <property type="entry name" value="ABC1_TM_sf"/>
</dbReference>
<evidence type="ECO:0000256" key="8">
    <source>
        <dbReference type="ARBA" id="ARBA00023136"/>
    </source>
</evidence>
<evidence type="ECO:0000256" key="3">
    <source>
        <dbReference type="ARBA" id="ARBA00022475"/>
    </source>
</evidence>
<keyword evidence="2" id="KW-0813">Transport</keyword>
<evidence type="ECO:0000259" key="11">
    <source>
        <dbReference type="PROSITE" id="PS50893"/>
    </source>
</evidence>
<evidence type="ECO:0000256" key="2">
    <source>
        <dbReference type="ARBA" id="ARBA00022448"/>
    </source>
</evidence>
<evidence type="ECO:0000259" key="12">
    <source>
        <dbReference type="PROSITE" id="PS50929"/>
    </source>
</evidence>
<dbReference type="SUPFAM" id="SSF52540">
    <property type="entry name" value="P-loop containing nucleoside triphosphate hydrolases"/>
    <property type="match status" value="1"/>
</dbReference>
<dbReference type="InterPro" id="IPR003439">
    <property type="entry name" value="ABC_transporter-like_ATP-bd"/>
</dbReference>
<evidence type="ECO:0000313" key="14">
    <source>
        <dbReference type="Proteomes" id="UP000886841"/>
    </source>
</evidence>
<organism evidence="13 14">
    <name type="scientific">Candidatus Egerieimonas intestinavium</name>
    <dbReference type="NCBI Taxonomy" id="2840777"/>
    <lineage>
        <taxon>Bacteria</taxon>
        <taxon>Bacillati</taxon>
        <taxon>Bacillota</taxon>
        <taxon>Clostridia</taxon>
        <taxon>Lachnospirales</taxon>
        <taxon>Lachnospiraceae</taxon>
        <taxon>Lachnospiraceae incertae sedis</taxon>
        <taxon>Candidatus Egerieimonas</taxon>
    </lineage>
</organism>
<evidence type="ECO:0000256" key="10">
    <source>
        <dbReference type="SAM" id="Phobius"/>
    </source>
</evidence>
<keyword evidence="3" id="KW-1003">Cell membrane</keyword>
<keyword evidence="4 10" id="KW-0812">Transmembrane</keyword>
<comment type="caution">
    <text evidence="13">The sequence shown here is derived from an EMBL/GenBank/DDBJ whole genome shotgun (WGS) entry which is preliminary data.</text>
</comment>
<feature type="transmembrane region" description="Helical" evidence="10">
    <location>
        <begin position="88"/>
        <end position="106"/>
    </location>
</feature>
<evidence type="ECO:0000256" key="6">
    <source>
        <dbReference type="ARBA" id="ARBA00022840"/>
    </source>
</evidence>
<dbReference type="Gene3D" id="1.20.1560.10">
    <property type="entry name" value="ABC transporter type 1, transmembrane domain"/>
    <property type="match status" value="1"/>
</dbReference>
<dbReference type="PANTHER" id="PTHR43394:SF1">
    <property type="entry name" value="ATP-BINDING CASSETTE SUB-FAMILY B MEMBER 10, MITOCHONDRIAL"/>
    <property type="match status" value="1"/>
</dbReference>
<dbReference type="Pfam" id="PF00005">
    <property type="entry name" value="ABC_tran"/>
    <property type="match status" value="1"/>
</dbReference>
<name>A0A9D1JFZ2_9FIRM</name>
<sequence>MAQQVSMPSMGGPRFQRGGQRFAPGQRAKNAGGTVKRILKIYLQFGRPMAAVLLLTALSSLLTVLTPYLTGQAFNTFSEASGQVDTPVLIEILLLMAAVYLGSWLLTTVNNFLALRVSQQLVYQLRRDFFLKMQRLPLGFYDTTPHGDTMSRLTNDVDNISTTIAQATTQLISSALTILGSVVMMLLLNVPLTFVVLLCLPLVAFLTRFLAGRSRGHFLEQQRALGALNGIIEENISGLKMVKAFGRQEEVLRQFSQVNEELYKSSRKAQIWSGYMMPFLNVISNLIFALTAIAGGLLCAGCGLPMGTAVSFLTYSKQFAHPLNSVASMFNTIQSALAGAERVFELLDQPEETPDDPEALSLKNPQGEVEFSRVSFSYSPEKPVLHQISFHVNPGETIALVGETGAGKTTLVNLLTRFYDADSGTISIDGRNITRLKRSSLRECFSVVLQDTCLFTGTILDNIRYARPQATEEEVVEAARLARAHSFISRLPQGYQTRVFGNSDTLSQGQRQLLAIARAVLCDSPILILDEATSSVDTKTEKEIQRALLKLMERRTSFLIAHRLSTIRDADRILVIGDGRILEQGSHRQLMEQKGPYYRMVVSQMGLAD</sequence>
<reference evidence="13" key="2">
    <citation type="journal article" date="2021" name="PeerJ">
        <title>Extensive microbial diversity within the chicken gut microbiome revealed by metagenomics and culture.</title>
        <authorList>
            <person name="Gilroy R."/>
            <person name="Ravi A."/>
            <person name="Getino M."/>
            <person name="Pursley I."/>
            <person name="Horton D.L."/>
            <person name="Alikhan N.F."/>
            <person name="Baker D."/>
            <person name="Gharbi K."/>
            <person name="Hall N."/>
            <person name="Watson M."/>
            <person name="Adriaenssens E.M."/>
            <person name="Foster-Nyarko E."/>
            <person name="Jarju S."/>
            <person name="Secka A."/>
            <person name="Antonio M."/>
            <person name="Oren A."/>
            <person name="Chaudhuri R.R."/>
            <person name="La Ragione R."/>
            <person name="Hildebrand F."/>
            <person name="Pallen M.J."/>
        </authorList>
    </citation>
    <scope>NUCLEOTIDE SEQUENCE</scope>
    <source>
        <strain evidence="13">ChiSxjej1B13-7041</strain>
    </source>
</reference>
<evidence type="ECO:0000256" key="4">
    <source>
        <dbReference type="ARBA" id="ARBA00022692"/>
    </source>
</evidence>
<dbReference type="InterPro" id="IPR027417">
    <property type="entry name" value="P-loop_NTPase"/>
</dbReference>
<feature type="transmembrane region" description="Helical" evidence="10">
    <location>
        <begin position="275"/>
        <end position="298"/>
    </location>
</feature>
<evidence type="ECO:0000256" key="7">
    <source>
        <dbReference type="ARBA" id="ARBA00022989"/>
    </source>
</evidence>
<dbReference type="PROSITE" id="PS00211">
    <property type="entry name" value="ABC_TRANSPORTER_1"/>
    <property type="match status" value="1"/>
</dbReference>
<feature type="transmembrane region" description="Helical" evidence="10">
    <location>
        <begin position="171"/>
        <end position="188"/>
    </location>
</feature>
<evidence type="ECO:0000256" key="9">
    <source>
        <dbReference type="SAM" id="MobiDB-lite"/>
    </source>
</evidence>
<feature type="transmembrane region" description="Helical" evidence="10">
    <location>
        <begin position="194"/>
        <end position="211"/>
    </location>
</feature>
<feature type="domain" description="ABC transmembrane type-1" evidence="12">
    <location>
        <begin position="50"/>
        <end position="335"/>
    </location>
</feature>
<dbReference type="PROSITE" id="PS50893">
    <property type="entry name" value="ABC_TRANSPORTER_2"/>
    <property type="match status" value="1"/>
</dbReference>
<feature type="domain" description="ABC transporter" evidence="11">
    <location>
        <begin position="369"/>
        <end position="603"/>
    </location>
</feature>
<dbReference type="FunFam" id="3.40.50.300:FF:000287">
    <property type="entry name" value="Multidrug ABC transporter ATP-binding protein"/>
    <property type="match status" value="1"/>
</dbReference>
<dbReference type="InterPro" id="IPR011527">
    <property type="entry name" value="ABC1_TM_dom"/>
</dbReference>
<reference evidence="13" key="1">
    <citation type="submission" date="2020-10" db="EMBL/GenBank/DDBJ databases">
        <authorList>
            <person name="Gilroy R."/>
        </authorList>
    </citation>
    <scope>NUCLEOTIDE SEQUENCE</scope>
    <source>
        <strain evidence="13">ChiSxjej1B13-7041</strain>
    </source>
</reference>
<evidence type="ECO:0000256" key="5">
    <source>
        <dbReference type="ARBA" id="ARBA00022741"/>
    </source>
</evidence>
<keyword evidence="8 10" id="KW-0472">Membrane</keyword>
<feature type="compositionally biased region" description="Low complexity" evidence="9">
    <location>
        <begin position="11"/>
        <end position="22"/>
    </location>
</feature>
<dbReference type="Pfam" id="PF00664">
    <property type="entry name" value="ABC_membrane"/>
    <property type="match status" value="1"/>
</dbReference>
<evidence type="ECO:0000256" key="1">
    <source>
        <dbReference type="ARBA" id="ARBA00004651"/>
    </source>
</evidence>
<dbReference type="GO" id="GO:0005886">
    <property type="term" value="C:plasma membrane"/>
    <property type="evidence" value="ECO:0007669"/>
    <property type="project" value="UniProtKB-SubCell"/>
</dbReference>
<dbReference type="GO" id="GO:0015421">
    <property type="term" value="F:ABC-type oligopeptide transporter activity"/>
    <property type="evidence" value="ECO:0007669"/>
    <property type="project" value="TreeGrafter"/>
</dbReference>
<keyword evidence="5" id="KW-0547">Nucleotide-binding</keyword>
<dbReference type="InterPro" id="IPR039421">
    <property type="entry name" value="Type_1_exporter"/>
</dbReference>
<dbReference type="GO" id="GO:0005524">
    <property type="term" value="F:ATP binding"/>
    <property type="evidence" value="ECO:0007669"/>
    <property type="project" value="UniProtKB-KW"/>
</dbReference>
<protein>
    <submittedName>
        <fullName evidence="13">ABC transporter ATP-binding protein</fullName>
    </submittedName>
</protein>
<dbReference type="FunFam" id="1.20.1560.10:FF:000011">
    <property type="entry name" value="Multidrug ABC transporter ATP-binding protein"/>
    <property type="match status" value="1"/>
</dbReference>
<feature type="transmembrane region" description="Helical" evidence="10">
    <location>
        <begin position="49"/>
        <end position="68"/>
    </location>
</feature>
<dbReference type="CDD" id="cd18547">
    <property type="entry name" value="ABC_6TM_Tm288_like"/>
    <property type="match status" value="1"/>
</dbReference>
<dbReference type="Proteomes" id="UP000886841">
    <property type="component" value="Unassembled WGS sequence"/>
</dbReference>
<dbReference type="SUPFAM" id="SSF90123">
    <property type="entry name" value="ABC transporter transmembrane region"/>
    <property type="match status" value="1"/>
</dbReference>
<dbReference type="InterPro" id="IPR003593">
    <property type="entry name" value="AAA+_ATPase"/>
</dbReference>